<organism evidence="1 2">
    <name type="scientific">Pseudooceanicola nitratireducens</name>
    <dbReference type="NCBI Taxonomy" id="517719"/>
    <lineage>
        <taxon>Bacteria</taxon>
        <taxon>Pseudomonadati</taxon>
        <taxon>Pseudomonadota</taxon>
        <taxon>Alphaproteobacteria</taxon>
        <taxon>Rhodobacterales</taxon>
        <taxon>Paracoccaceae</taxon>
        <taxon>Pseudooceanicola</taxon>
    </lineage>
</organism>
<name>A0A1I1NHB3_9RHOB</name>
<dbReference type="AlphaFoldDB" id="A0A1I1NHB3"/>
<evidence type="ECO:0000313" key="2">
    <source>
        <dbReference type="Proteomes" id="UP000231644"/>
    </source>
</evidence>
<accession>A0A1I1NHB3</accession>
<dbReference type="EMBL" id="FOLX01000001">
    <property type="protein sequence ID" value="SFC97029.1"/>
    <property type="molecule type" value="Genomic_DNA"/>
</dbReference>
<proteinExistence type="predicted"/>
<dbReference type="Proteomes" id="UP000231644">
    <property type="component" value="Unassembled WGS sequence"/>
</dbReference>
<dbReference type="OrthoDB" id="7759537at2"/>
<evidence type="ECO:0000313" key="1">
    <source>
        <dbReference type="EMBL" id="SFC97029.1"/>
    </source>
</evidence>
<sequence length="281" mass="31679">MNWTTKYWDALEQLYWTPKYLGLKSISRSHWQIEGDRVSVPVAMTNANGPLYRRATTARSFATTVRRQEETFNHLFDLTFGILDGALTNRIFCRLLDEDRSDSLKSHGRELGQTLGVDKLYNICQPDGFFTGTDWSIAVELKFDALTSLDQLAKYMLAFALERRSTAHRKPLVLAYIAPRPDDLTAGAFPFPLDKIGADQLPTILGGAKSSVLKRLDPVMDLLPDLLDDLRVVAFSWSVFLGTLEQVQADLPMETAEGRTVRRLLGGLADEIRHHPLARLE</sequence>
<gene>
    <name evidence="1" type="ORF">SAMN05421762_2974</name>
</gene>
<reference evidence="1 2" key="1">
    <citation type="submission" date="2016-10" db="EMBL/GenBank/DDBJ databases">
        <authorList>
            <person name="de Groot N.N."/>
        </authorList>
    </citation>
    <scope>NUCLEOTIDE SEQUENCE [LARGE SCALE GENOMIC DNA]</scope>
    <source>
        <strain evidence="1 2">DSM 29619</strain>
    </source>
</reference>
<protein>
    <submittedName>
        <fullName evidence="1">Uncharacterized protein</fullName>
    </submittedName>
</protein>
<keyword evidence="2" id="KW-1185">Reference proteome</keyword>
<dbReference type="RefSeq" id="WP_093490900.1">
    <property type="nucleotide sequence ID" value="NZ_FNZG01000001.1"/>
</dbReference>
<dbReference type="STRING" id="517719.SAMN05421762_2974"/>